<dbReference type="PANTHER" id="PTHR13847">
    <property type="entry name" value="SARCOSINE DEHYDROGENASE-RELATED"/>
    <property type="match status" value="1"/>
</dbReference>
<gene>
    <name evidence="3" type="ORF">X805_01360</name>
</gene>
<evidence type="ECO:0000313" key="3">
    <source>
        <dbReference type="EMBL" id="KDB54290.1"/>
    </source>
</evidence>
<protein>
    <submittedName>
        <fullName evidence="3">FAD dependent oxidoreductase</fullName>
    </submittedName>
</protein>
<feature type="domain" description="FAD dependent oxidoreductase" evidence="2">
    <location>
        <begin position="36"/>
        <end position="398"/>
    </location>
</feature>
<organism evidence="3 4">
    <name type="scientific">Sphaerotilus natans subsp. natans DSM 6575</name>
    <dbReference type="NCBI Taxonomy" id="1286631"/>
    <lineage>
        <taxon>Bacteria</taxon>
        <taxon>Pseudomonadati</taxon>
        <taxon>Pseudomonadota</taxon>
        <taxon>Betaproteobacteria</taxon>
        <taxon>Burkholderiales</taxon>
        <taxon>Sphaerotilaceae</taxon>
        <taxon>Sphaerotilus</taxon>
    </lineage>
</organism>
<sequence length="443" mass="48125">MLLQTDRSLARHSWYAETASRRQDHPALQGEVRAEVAIVGGGLAGLSAALELAQRGRQVVLLEAQQLGWAASGRNGGQALGGLACGMDEIEAQLGLADARRLWAMTLEALTLIHARRDRYRIACDWQSGALTVATSARKAAALRREAERMASVYEHPTQWLDRAALGLHIRSPRYHGGCYDRRGGHLHPLKYALGLADAAWREGARLHEHSPVQRIERHRSVTLLRTAQGQVVADQVLLAGNVHLPAVADAGALPPGTGARIMPVGTYVGVTEPLDPSEMDGLLPTRAAVCDSNFVLDYFRPTADQRLLFGGKVSYSTLTPPNLAGSLQARLARVFPRLAWRPLTHVWGGFVDITMNRAPDFSRLPPDGAAGAPIYLLQGFSGHGLALTGLAGKLVAEAICEDASRFDLFARLRHRPFPGGERLRTPTLVLGMLWHRLRDVTG</sequence>
<dbReference type="EMBL" id="AZRA01000004">
    <property type="protein sequence ID" value="KDB54290.1"/>
    <property type="molecule type" value="Genomic_DNA"/>
</dbReference>
<dbReference type="RefSeq" id="WP_037477124.1">
    <property type="nucleotide sequence ID" value="NZ_AZRA01000004.1"/>
</dbReference>
<dbReference type="SUPFAM" id="SSF51905">
    <property type="entry name" value="FAD/NAD(P)-binding domain"/>
    <property type="match status" value="1"/>
</dbReference>
<keyword evidence="1" id="KW-0560">Oxidoreductase</keyword>
<proteinExistence type="predicted"/>
<dbReference type="Gene3D" id="3.30.9.10">
    <property type="entry name" value="D-Amino Acid Oxidase, subunit A, domain 2"/>
    <property type="match status" value="1"/>
</dbReference>
<dbReference type="GO" id="GO:0005737">
    <property type="term" value="C:cytoplasm"/>
    <property type="evidence" value="ECO:0007669"/>
    <property type="project" value="TreeGrafter"/>
</dbReference>
<evidence type="ECO:0000313" key="4">
    <source>
        <dbReference type="Proteomes" id="UP000026714"/>
    </source>
</evidence>
<name>A0A059KSE1_9BURK</name>
<accession>A0A059KSE1</accession>
<comment type="caution">
    <text evidence="3">The sequence shown here is derived from an EMBL/GenBank/DDBJ whole genome shotgun (WGS) entry which is preliminary data.</text>
</comment>
<dbReference type="PATRIC" id="fig|1286631.3.peg.132"/>
<dbReference type="eggNOG" id="COG0665">
    <property type="taxonomic scope" value="Bacteria"/>
</dbReference>
<dbReference type="GO" id="GO:0016491">
    <property type="term" value="F:oxidoreductase activity"/>
    <property type="evidence" value="ECO:0007669"/>
    <property type="project" value="UniProtKB-KW"/>
</dbReference>
<dbReference type="Pfam" id="PF01266">
    <property type="entry name" value="DAO"/>
    <property type="match status" value="1"/>
</dbReference>
<dbReference type="Gene3D" id="3.50.50.60">
    <property type="entry name" value="FAD/NAD(P)-binding domain"/>
    <property type="match status" value="1"/>
</dbReference>
<dbReference type="STRING" id="34103.SAMN05421778_12136"/>
<dbReference type="PANTHER" id="PTHR13847:SF281">
    <property type="entry name" value="FAD DEPENDENT OXIDOREDUCTASE DOMAIN-CONTAINING PROTEIN"/>
    <property type="match status" value="1"/>
</dbReference>
<dbReference type="InterPro" id="IPR006076">
    <property type="entry name" value="FAD-dep_OxRdtase"/>
</dbReference>
<dbReference type="InterPro" id="IPR036188">
    <property type="entry name" value="FAD/NAD-bd_sf"/>
</dbReference>
<reference evidence="3 4" key="1">
    <citation type="journal article" date="2014" name="FEMS Microbiol. Ecol.">
        <title>Sphaerotilus natans encrusted with nanoball-shaped Fe(III) oxide minerals formed by nitrate-reducing mixotrophic Fe(II) oxidation.</title>
        <authorList>
            <person name="Park S."/>
            <person name="Kim D.H."/>
            <person name="Lee J.H."/>
            <person name="Hur H.G."/>
        </authorList>
    </citation>
    <scope>NUCLEOTIDE SEQUENCE [LARGE SCALE GENOMIC DNA]</scope>
    <source>
        <strain evidence="3 4">DSM 6575</strain>
    </source>
</reference>
<dbReference type="Proteomes" id="UP000026714">
    <property type="component" value="Unassembled WGS sequence"/>
</dbReference>
<dbReference type="AlphaFoldDB" id="A0A059KSE1"/>
<evidence type="ECO:0000256" key="1">
    <source>
        <dbReference type="ARBA" id="ARBA00023002"/>
    </source>
</evidence>
<keyword evidence="4" id="KW-1185">Reference proteome</keyword>
<evidence type="ECO:0000259" key="2">
    <source>
        <dbReference type="Pfam" id="PF01266"/>
    </source>
</evidence>